<feature type="domain" description="ABC transmembrane type-1" evidence="9">
    <location>
        <begin position="21"/>
        <end position="227"/>
    </location>
</feature>
<feature type="domain" description="ABC transmembrane type-1" evidence="9">
    <location>
        <begin position="333"/>
        <end position="521"/>
    </location>
</feature>
<organism evidence="10 11">
    <name type="scientific">Gluconobacter cerinus</name>
    <dbReference type="NCBI Taxonomy" id="38307"/>
    <lineage>
        <taxon>Bacteria</taxon>
        <taxon>Pseudomonadati</taxon>
        <taxon>Pseudomonadota</taxon>
        <taxon>Alphaproteobacteria</taxon>
        <taxon>Acetobacterales</taxon>
        <taxon>Acetobacteraceae</taxon>
        <taxon>Gluconobacter</taxon>
    </lineage>
</organism>
<comment type="subcellular location">
    <subcellularLocation>
        <location evidence="1 8">Cell membrane</location>
        <topology evidence="1 8">Multi-pass membrane protein</topology>
    </subcellularLocation>
</comment>
<proteinExistence type="inferred from homology"/>
<dbReference type="Gene3D" id="1.10.3720.10">
    <property type="entry name" value="MetI-like"/>
    <property type="match status" value="2"/>
</dbReference>
<evidence type="ECO:0000259" key="9">
    <source>
        <dbReference type="PROSITE" id="PS50928"/>
    </source>
</evidence>
<feature type="transmembrane region" description="Helical" evidence="8">
    <location>
        <begin position="208"/>
        <end position="230"/>
    </location>
</feature>
<dbReference type="CDD" id="cd06261">
    <property type="entry name" value="TM_PBP2"/>
    <property type="match status" value="2"/>
</dbReference>
<keyword evidence="5 8" id="KW-0812">Transmembrane</keyword>
<dbReference type="GO" id="GO:0055085">
    <property type="term" value="P:transmembrane transport"/>
    <property type="evidence" value="ECO:0007669"/>
    <property type="project" value="InterPro"/>
</dbReference>
<comment type="similarity">
    <text evidence="2">Belongs to the binding-protein-dependent transport system permease family. CysTW subfamily.</text>
</comment>
<comment type="caution">
    <text evidence="10">The sequence shown here is derived from an EMBL/GenBank/DDBJ whole genome shotgun (WGS) entry which is preliminary data.</text>
</comment>
<evidence type="ECO:0000313" key="11">
    <source>
        <dbReference type="Proteomes" id="UP000077786"/>
    </source>
</evidence>
<evidence type="ECO:0000313" key="10">
    <source>
        <dbReference type="EMBL" id="OAJ67061.1"/>
    </source>
</evidence>
<sequence length="535" mass="58372">MDGRRLIMFMRLGLRSLQEHWFSQFFFSLLVAAVCSVFGFPLARYVAESRGERKKLLTLAVVLPFWSSFMAKTFGWLVLLERHGFVNWSLCHLGVLAGPAHMLFTSGAVLCGMVHALLPIFVLAVVPVMESIDNQFSKAAETLGASPGTRFWEIYFPLTAPGFMSGFLLVFVSASSFFIVPELLGSPSQTMLSQMIITEVLQLLNWRFAAALSVILIVCVGVTYSVLTMIGRSLFPHDRYAGSKALRGHGRSLLGRVGKVFNPLLLLIDKNKGVETCLHMLSRWGVIVFLILPLLVLLPISLTRSDFLGWPPQFLSFRWYTHIIRSPVWIGAIERSLSVAFFSGCLATVLGACAAMGIVRSRTSVAGLLLSVLLLPLVLPRITVAVALYQFLTPLGLVGTDMGLTLGHTLIALPYCVVTLVGVFKLYDRQFEQAAATLGAGWTARFFHVVLPQLRPGLIAAFLFAFAISFDELTIAMFVSGGVKTTLPKLMWDNAVLAVDPTLAAASTTLVLGMGALVTIATVLTSSSRRKTGSS</sequence>
<feature type="transmembrane region" description="Helical" evidence="8">
    <location>
        <begin position="20"/>
        <end position="44"/>
    </location>
</feature>
<feature type="transmembrane region" description="Helical" evidence="8">
    <location>
        <begin position="100"/>
        <end position="128"/>
    </location>
</feature>
<reference evidence="10 11" key="1">
    <citation type="submission" date="2016-03" db="EMBL/GenBank/DDBJ databases">
        <title>Draft genome sequence of Gluconobacter cerinus strain CECT 9110.</title>
        <authorList>
            <person name="Sainz F."/>
            <person name="Mas A."/>
            <person name="Torija M.J."/>
        </authorList>
    </citation>
    <scope>NUCLEOTIDE SEQUENCE [LARGE SCALE GENOMIC DNA]</scope>
    <source>
        <strain evidence="10 11">CECT 9110</strain>
    </source>
</reference>
<dbReference type="Pfam" id="PF00528">
    <property type="entry name" value="BPD_transp_1"/>
    <property type="match status" value="2"/>
</dbReference>
<evidence type="ECO:0000256" key="2">
    <source>
        <dbReference type="ARBA" id="ARBA00007069"/>
    </source>
</evidence>
<evidence type="ECO:0000256" key="6">
    <source>
        <dbReference type="ARBA" id="ARBA00022989"/>
    </source>
</evidence>
<evidence type="ECO:0000256" key="5">
    <source>
        <dbReference type="ARBA" id="ARBA00022692"/>
    </source>
</evidence>
<feature type="transmembrane region" description="Helical" evidence="8">
    <location>
        <begin position="503"/>
        <end position="524"/>
    </location>
</feature>
<keyword evidence="7 8" id="KW-0472">Membrane</keyword>
<accession>A0A1B6VIK7</accession>
<evidence type="ECO:0000256" key="3">
    <source>
        <dbReference type="ARBA" id="ARBA00022448"/>
    </source>
</evidence>
<dbReference type="OrthoDB" id="7915284at2"/>
<dbReference type="PANTHER" id="PTHR42929:SF5">
    <property type="entry name" value="ABC TRANSPORTER PERMEASE PROTEIN"/>
    <property type="match status" value="1"/>
</dbReference>
<evidence type="ECO:0000256" key="1">
    <source>
        <dbReference type="ARBA" id="ARBA00004651"/>
    </source>
</evidence>
<dbReference type="SUPFAM" id="SSF161098">
    <property type="entry name" value="MetI-like"/>
    <property type="match status" value="2"/>
</dbReference>
<dbReference type="InterPro" id="IPR000515">
    <property type="entry name" value="MetI-like"/>
</dbReference>
<feature type="transmembrane region" description="Helical" evidence="8">
    <location>
        <begin position="366"/>
        <end position="392"/>
    </location>
</feature>
<dbReference type="EMBL" id="LUTU01000010">
    <property type="protein sequence ID" value="OAJ67061.1"/>
    <property type="molecule type" value="Genomic_DNA"/>
</dbReference>
<keyword evidence="4" id="KW-1003">Cell membrane</keyword>
<dbReference type="InterPro" id="IPR035906">
    <property type="entry name" value="MetI-like_sf"/>
</dbReference>
<feature type="transmembrane region" description="Helical" evidence="8">
    <location>
        <begin position="281"/>
        <end position="302"/>
    </location>
</feature>
<dbReference type="Proteomes" id="UP000077786">
    <property type="component" value="Unassembled WGS sequence"/>
</dbReference>
<feature type="transmembrane region" description="Helical" evidence="8">
    <location>
        <begin position="337"/>
        <end position="359"/>
    </location>
</feature>
<dbReference type="PROSITE" id="PS50928">
    <property type="entry name" value="ABC_TM1"/>
    <property type="match status" value="2"/>
</dbReference>
<dbReference type="PATRIC" id="fig|38307.3.peg.2291"/>
<dbReference type="GO" id="GO:0005886">
    <property type="term" value="C:plasma membrane"/>
    <property type="evidence" value="ECO:0007669"/>
    <property type="project" value="UniProtKB-SubCell"/>
</dbReference>
<feature type="transmembrane region" description="Helical" evidence="8">
    <location>
        <begin position="404"/>
        <end position="424"/>
    </location>
</feature>
<keyword evidence="6 8" id="KW-1133">Transmembrane helix</keyword>
<feature type="transmembrane region" description="Helical" evidence="8">
    <location>
        <begin position="56"/>
        <end position="80"/>
    </location>
</feature>
<protein>
    <submittedName>
        <fullName evidence="10">Spermidine/putrescine ABC transporter</fullName>
    </submittedName>
</protein>
<dbReference type="AlphaFoldDB" id="A0A1B6VIK7"/>
<evidence type="ECO:0000256" key="7">
    <source>
        <dbReference type="ARBA" id="ARBA00023136"/>
    </source>
</evidence>
<evidence type="ECO:0000256" key="4">
    <source>
        <dbReference type="ARBA" id="ARBA00022475"/>
    </source>
</evidence>
<keyword evidence="3 8" id="KW-0813">Transport</keyword>
<gene>
    <name evidence="10" type="ORF">A0123_02207</name>
</gene>
<dbReference type="PANTHER" id="PTHR42929">
    <property type="entry name" value="INNER MEMBRANE ABC TRANSPORTER PERMEASE PROTEIN YDCU-RELATED-RELATED"/>
    <property type="match status" value="1"/>
</dbReference>
<name>A0A1B6VIK7_9PROT</name>
<feature type="transmembrane region" description="Helical" evidence="8">
    <location>
        <begin position="154"/>
        <end position="180"/>
    </location>
</feature>
<evidence type="ECO:0000256" key="8">
    <source>
        <dbReference type="RuleBase" id="RU363032"/>
    </source>
</evidence>